<feature type="compositionally biased region" description="Polar residues" evidence="1">
    <location>
        <begin position="644"/>
        <end position="653"/>
    </location>
</feature>
<dbReference type="Proteomes" id="UP000193633">
    <property type="component" value="Unassembled WGS sequence"/>
</dbReference>
<dbReference type="AlphaFoldDB" id="A0A1X1FXW0"/>
<gene>
    <name evidence="3" type="ORF">B7728_06240</name>
</gene>
<dbReference type="SMART" id="SM00382">
    <property type="entry name" value="AAA"/>
    <property type="match status" value="1"/>
</dbReference>
<dbReference type="PANTHER" id="PTHR37291:SF1">
    <property type="entry name" value="TYPE IV METHYL-DIRECTED RESTRICTION ENZYME ECOKMCRB SUBUNIT"/>
    <property type="match status" value="1"/>
</dbReference>
<organism evidence="3 4">
    <name type="scientific">Streptococcus oralis subsp. tigurinus</name>
    <dbReference type="NCBI Taxonomy" id="1077464"/>
    <lineage>
        <taxon>Bacteria</taxon>
        <taxon>Bacillati</taxon>
        <taxon>Bacillota</taxon>
        <taxon>Bacilli</taxon>
        <taxon>Lactobacillales</taxon>
        <taxon>Streptococcaceae</taxon>
        <taxon>Streptococcus</taxon>
    </lineage>
</organism>
<accession>A0A1X1FXW0</accession>
<dbReference type="Pfam" id="PF07728">
    <property type="entry name" value="AAA_5"/>
    <property type="match status" value="2"/>
</dbReference>
<evidence type="ECO:0000313" key="3">
    <source>
        <dbReference type="EMBL" id="ORO39192.1"/>
    </source>
</evidence>
<proteinExistence type="predicted"/>
<dbReference type="InterPro" id="IPR052934">
    <property type="entry name" value="Methyl-DNA_Rec/Restrict_Enz"/>
</dbReference>
<dbReference type="GO" id="GO:0016887">
    <property type="term" value="F:ATP hydrolysis activity"/>
    <property type="evidence" value="ECO:0007669"/>
    <property type="project" value="InterPro"/>
</dbReference>
<dbReference type="InterPro" id="IPR027417">
    <property type="entry name" value="P-loop_NTPase"/>
</dbReference>
<protein>
    <submittedName>
        <fullName evidence="3">AAA family ATPase</fullName>
    </submittedName>
</protein>
<evidence type="ECO:0000256" key="1">
    <source>
        <dbReference type="SAM" id="MobiDB-lite"/>
    </source>
</evidence>
<reference evidence="3 4" key="1">
    <citation type="journal article" date="2016" name="Eur. J. Clin. Microbiol. Infect. Dis.">
        <title>Whole genome sequencing as a tool for phylogenetic analysis of clinical strains of Mitis group streptococci.</title>
        <authorList>
            <person name="Rasmussen L.H."/>
            <person name="Dargis R."/>
            <person name="Hojholt K."/>
            <person name="Christensen J.J."/>
            <person name="Skovgaard O."/>
            <person name="Justesen U.S."/>
            <person name="Rosenvinge F.S."/>
            <person name="Moser C."/>
            <person name="Lukjancenko O."/>
            <person name="Rasmussen S."/>
            <person name="Nielsen X.C."/>
        </authorList>
    </citation>
    <scope>NUCLEOTIDE SEQUENCE [LARGE SCALE GENOMIC DNA]</scope>
    <source>
        <strain evidence="3 4">OD_339823_10</strain>
    </source>
</reference>
<dbReference type="InterPro" id="IPR011704">
    <property type="entry name" value="ATPase_dyneun-rel_AAA"/>
</dbReference>
<evidence type="ECO:0000259" key="2">
    <source>
        <dbReference type="SMART" id="SM00382"/>
    </source>
</evidence>
<dbReference type="GO" id="GO:0005524">
    <property type="term" value="F:ATP binding"/>
    <property type="evidence" value="ECO:0007669"/>
    <property type="project" value="InterPro"/>
</dbReference>
<sequence length="662" mass="77509">MVSKQTFIDRIKKEFPDAIENQTKSYISFQVKNRKGKLQNFIEINFQNKGIKIAVLSKSLHDSDILLFNKKPDSFGWTLDAEYFIEDENSLNDILPFINKSYEFVKSGIKSECYKVFREFLSKFVNQSNIYNSKDIEIKRSQKLDGAEQIYPALTIEGIPYKVEMLNTGHFGPKSGNGYIKSPYFGYRLSDMDNSWINIRCGFQRFKLTEFKIVKWYSNNRDEDLDYKYLVKDLELESTAEPNDILKEFYDNFTSFYRESEKEEINMSENINEYKNILLQSKNFILRGAPGTGKTYLTKEIAKELTGGNEDQIGFVQFHPSYDYTDFVEGLRPVSNGDGAIEFKLEDGIFKKFCQKAKEAQKTGGQDNFEEAWDLYLEYVNSRDEKEYLTEFSYLTVNSRNNFNINYETKAQGTCLTKSYVYELYKDEKYLKQPYYRNQGKKVLETLKKRFGLKDYISPTEIDTDKKFVFIIDEINRGEISKIFGELFFSIDPGYRGEKGSVSTQYANLHETDDKFYIPENVYIIGTMNDIDRSVDTFDFAMRRRFRFVEVTAESQVAMLDKELDIHAEEAKLRLRNLNAAIENVQELNSHYHIGPSYFLKLKDVDFDYELLWSDYLKPLLEDYLRGSYEEAETLDTLKKAFDLTNNEQTEPQDTGDNDADN</sequence>
<evidence type="ECO:0000313" key="4">
    <source>
        <dbReference type="Proteomes" id="UP000193633"/>
    </source>
</evidence>
<comment type="caution">
    <text evidence="3">The sequence shown here is derived from an EMBL/GenBank/DDBJ whole genome shotgun (WGS) entry which is preliminary data.</text>
</comment>
<name>A0A1X1FXW0_STROR</name>
<dbReference type="EMBL" id="NCUD01000046">
    <property type="protein sequence ID" value="ORO39192.1"/>
    <property type="molecule type" value="Genomic_DNA"/>
</dbReference>
<feature type="domain" description="AAA+ ATPase" evidence="2">
    <location>
        <begin position="280"/>
        <end position="555"/>
    </location>
</feature>
<dbReference type="RefSeq" id="WP_084852274.1">
    <property type="nucleotide sequence ID" value="NZ_NCUD01000046.1"/>
</dbReference>
<dbReference type="SUPFAM" id="SSF52540">
    <property type="entry name" value="P-loop containing nucleoside triphosphate hydrolases"/>
    <property type="match status" value="1"/>
</dbReference>
<dbReference type="PANTHER" id="PTHR37291">
    <property type="entry name" value="5-METHYLCYTOSINE-SPECIFIC RESTRICTION ENZYME B"/>
    <property type="match status" value="1"/>
</dbReference>
<feature type="region of interest" description="Disordered" evidence="1">
    <location>
        <begin position="642"/>
        <end position="662"/>
    </location>
</feature>
<dbReference type="Gene3D" id="3.40.50.300">
    <property type="entry name" value="P-loop containing nucleotide triphosphate hydrolases"/>
    <property type="match status" value="2"/>
</dbReference>
<dbReference type="InterPro" id="IPR003593">
    <property type="entry name" value="AAA+_ATPase"/>
</dbReference>